<organism evidence="11 12">
    <name type="scientific">Methylophilus aquaticus</name>
    <dbReference type="NCBI Taxonomy" id="1971610"/>
    <lineage>
        <taxon>Bacteria</taxon>
        <taxon>Pseudomonadati</taxon>
        <taxon>Pseudomonadota</taxon>
        <taxon>Betaproteobacteria</taxon>
        <taxon>Nitrosomonadales</taxon>
        <taxon>Methylophilaceae</taxon>
        <taxon>Methylophilus</taxon>
    </lineage>
</organism>
<evidence type="ECO:0000256" key="7">
    <source>
        <dbReference type="SAM" id="Phobius"/>
    </source>
</evidence>
<evidence type="ECO:0000259" key="9">
    <source>
        <dbReference type="Pfam" id="PF21082"/>
    </source>
</evidence>
<feature type="transmembrane region" description="Helical" evidence="7">
    <location>
        <begin position="94"/>
        <end position="115"/>
    </location>
</feature>
<feature type="transmembrane region" description="Helical" evidence="7">
    <location>
        <begin position="61"/>
        <end position="82"/>
    </location>
</feature>
<evidence type="ECO:0000313" key="12">
    <source>
        <dbReference type="Proteomes" id="UP001225906"/>
    </source>
</evidence>
<evidence type="ECO:0000256" key="5">
    <source>
        <dbReference type="ARBA" id="ARBA00022989"/>
    </source>
</evidence>
<dbReference type="Proteomes" id="UP001225906">
    <property type="component" value="Unassembled WGS sequence"/>
</dbReference>
<dbReference type="RefSeq" id="WP_306390640.1">
    <property type="nucleotide sequence ID" value="NZ_JAVCAP010000036.1"/>
</dbReference>
<evidence type="ECO:0000256" key="4">
    <source>
        <dbReference type="ARBA" id="ARBA00022692"/>
    </source>
</evidence>
<feature type="domain" description="Mechanosensitive ion channel MscS C-terminal" evidence="9">
    <location>
        <begin position="270"/>
        <end position="346"/>
    </location>
</feature>
<keyword evidence="3" id="KW-1003">Cell membrane</keyword>
<feature type="domain" description="Mechanosensitive ion channel transmembrane helices 2/3" evidence="10">
    <location>
        <begin position="148"/>
        <end position="184"/>
    </location>
</feature>
<comment type="similarity">
    <text evidence="2">Belongs to the MscS (TC 1.A.23) family.</text>
</comment>
<protein>
    <submittedName>
        <fullName evidence="11">Mechanosensitive ion channel family protein</fullName>
    </submittedName>
</protein>
<dbReference type="Pfam" id="PF00924">
    <property type="entry name" value="MS_channel_2nd"/>
    <property type="match status" value="1"/>
</dbReference>
<dbReference type="SUPFAM" id="SSF82689">
    <property type="entry name" value="Mechanosensitive channel protein MscS (YggB), C-terminal domain"/>
    <property type="match status" value="1"/>
</dbReference>
<dbReference type="InterPro" id="IPR045042">
    <property type="entry name" value="YnaI-like"/>
</dbReference>
<proteinExistence type="inferred from homology"/>
<dbReference type="InterPro" id="IPR006685">
    <property type="entry name" value="MscS_channel_2nd"/>
</dbReference>
<dbReference type="PANTHER" id="PTHR43634">
    <property type="entry name" value="OW CONDUCTANCE MECHANOSENSITIVE CHANNEL"/>
    <property type="match status" value="1"/>
</dbReference>
<dbReference type="InterPro" id="IPR011014">
    <property type="entry name" value="MscS_channel_TM-2"/>
</dbReference>
<dbReference type="Pfam" id="PF21082">
    <property type="entry name" value="MS_channel_3rd"/>
    <property type="match status" value="1"/>
</dbReference>
<evidence type="ECO:0000256" key="6">
    <source>
        <dbReference type="ARBA" id="ARBA00023136"/>
    </source>
</evidence>
<gene>
    <name evidence="11" type="ORF">Q9291_13495</name>
</gene>
<evidence type="ECO:0000313" key="11">
    <source>
        <dbReference type="EMBL" id="MDP8568859.1"/>
    </source>
</evidence>
<dbReference type="InterPro" id="IPR049278">
    <property type="entry name" value="MS_channel_C"/>
</dbReference>
<feature type="transmembrane region" description="Helical" evidence="7">
    <location>
        <begin position="18"/>
        <end position="40"/>
    </location>
</feature>
<evidence type="ECO:0000256" key="3">
    <source>
        <dbReference type="ARBA" id="ARBA00022475"/>
    </source>
</evidence>
<dbReference type="InterPro" id="IPR011066">
    <property type="entry name" value="MscS_channel_C_sf"/>
</dbReference>
<dbReference type="Pfam" id="PF21088">
    <property type="entry name" value="MS_channel_1st"/>
    <property type="match status" value="1"/>
</dbReference>
<reference evidence="12" key="1">
    <citation type="journal article" date="2019" name="Int. J. Syst. Evol. Microbiol.">
        <title>The Global Catalogue of Microorganisms (GCM) 10K type strain sequencing project: providing services to taxonomists for standard genome sequencing and annotation.</title>
        <authorList>
            <consortium name="The Broad Institute Genomics Platform"/>
            <consortium name="The Broad Institute Genome Sequencing Center for Infectious Disease"/>
            <person name="Wu L."/>
            <person name="Ma J."/>
        </authorList>
    </citation>
    <scope>NUCLEOTIDE SEQUENCE [LARGE SCALE GENOMIC DNA]</scope>
    <source>
        <strain evidence="12">VKM B-3159</strain>
    </source>
</reference>
<comment type="caution">
    <text evidence="11">The sequence shown here is derived from an EMBL/GenBank/DDBJ whole genome shotgun (WGS) entry which is preliminary data.</text>
</comment>
<evidence type="ECO:0000259" key="8">
    <source>
        <dbReference type="Pfam" id="PF00924"/>
    </source>
</evidence>
<name>A0ABT9JWH3_9PROT</name>
<dbReference type="InterPro" id="IPR023408">
    <property type="entry name" value="MscS_beta-dom_sf"/>
</dbReference>
<evidence type="ECO:0000259" key="10">
    <source>
        <dbReference type="Pfam" id="PF21088"/>
    </source>
</evidence>
<feature type="domain" description="Mechanosensitive ion channel MscS" evidence="8">
    <location>
        <begin position="185"/>
        <end position="254"/>
    </location>
</feature>
<evidence type="ECO:0000256" key="1">
    <source>
        <dbReference type="ARBA" id="ARBA00004651"/>
    </source>
</evidence>
<dbReference type="InterPro" id="IPR049142">
    <property type="entry name" value="MS_channel_1st"/>
</dbReference>
<keyword evidence="4 7" id="KW-0812">Transmembrane</keyword>
<keyword evidence="6 7" id="KW-0472">Membrane</keyword>
<keyword evidence="5 7" id="KW-1133">Transmembrane helix</keyword>
<dbReference type="PANTHER" id="PTHR43634:SF2">
    <property type="entry name" value="LOW CONDUCTANCE MECHANOSENSITIVE CHANNEL YNAI"/>
    <property type="match status" value="1"/>
</dbReference>
<dbReference type="EMBL" id="JAVCAP010000036">
    <property type="protein sequence ID" value="MDP8568859.1"/>
    <property type="molecule type" value="Genomic_DNA"/>
</dbReference>
<dbReference type="SUPFAM" id="SSF82861">
    <property type="entry name" value="Mechanosensitive channel protein MscS (YggB), transmembrane region"/>
    <property type="match status" value="1"/>
</dbReference>
<dbReference type="Gene3D" id="1.10.287.1260">
    <property type="match status" value="1"/>
</dbReference>
<sequence length="373" mass="42204">MLQAWIESWHVPLFKEPVFTRMLLVFVLTLILHGLATFVLRRWRRAAAGTQSTLDDIVTYAAIKPVPLALWLLGLSYVVRIYAKAQQWEELLEVVTQARNIGLLFSVAWFFWRAINEFRQVYLMRNTRSEADVDQTTVDALSKLGHLVVFVITLITLLQTMGVSVSGLLAAGGIGGIAIGFAAKDILANFFGGLTIYLDRPFSVGDWIRSPDKDIEGTVEMISWRHTRIRRFNKNPIYVPNMLFTTITVENPSRMSHRRIHEVIGIRFADLDKMAGIVSAVKHMLEQHPDIDATQTLIVNFVTFNSASLDFMVYAFTRTRVWVEYHAVKQDVLLKIAEIILAHGAQLALPAQTLHMAPPLPVTAEQPSERLVR</sequence>
<dbReference type="Gene3D" id="3.30.70.100">
    <property type="match status" value="1"/>
</dbReference>
<evidence type="ECO:0000256" key="2">
    <source>
        <dbReference type="ARBA" id="ARBA00008017"/>
    </source>
</evidence>
<keyword evidence="12" id="KW-1185">Reference proteome</keyword>
<dbReference type="InterPro" id="IPR010920">
    <property type="entry name" value="LSM_dom_sf"/>
</dbReference>
<accession>A0ABT9JWH3</accession>
<dbReference type="SUPFAM" id="SSF50182">
    <property type="entry name" value="Sm-like ribonucleoproteins"/>
    <property type="match status" value="1"/>
</dbReference>
<comment type="subcellular location">
    <subcellularLocation>
        <location evidence="1">Cell membrane</location>
        <topology evidence="1">Multi-pass membrane protein</topology>
    </subcellularLocation>
</comment>
<dbReference type="Gene3D" id="2.30.30.60">
    <property type="match status" value="1"/>
</dbReference>